<protein>
    <submittedName>
        <fullName evidence="6">Cyclopropane-fatty-acyl-phospholipid synthase family protein</fullName>
    </submittedName>
</protein>
<dbReference type="EMBL" id="JANKHH010000006">
    <property type="protein sequence ID" value="MCR2834516.1"/>
    <property type="molecule type" value="Genomic_DNA"/>
</dbReference>
<keyword evidence="5" id="KW-0443">Lipid metabolism</keyword>
<evidence type="ECO:0000313" key="7">
    <source>
        <dbReference type="Proteomes" id="UP001206067"/>
    </source>
</evidence>
<name>A0ABT1XS97_9SPHN</name>
<dbReference type="PANTHER" id="PTHR43667">
    <property type="entry name" value="CYCLOPROPANE-FATTY-ACYL-PHOSPHOLIPID SYNTHASE"/>
    <property type="match status" value="1"/>
</dbReference>
<keyword evidence="3" id="KW-0808">Transferase</keyword>
<evidence type="ECO:0000256" key="5">
    <source>
        <dbReference type="ARBA" id="ARBA00023098"/>
    </source>
</evidence>
<evidence type="ECO:0000313" key="6">
    <source>
        <dbReference type="EMBL" id="MCR2834516.1"/>
    </source>
</evidence>
<gene>
    <name evidence="6" type="ORF">NSO95_11210</name>
</gene>
<reference evidence="6 7" key="1">
    <citation type="submission" date="2022-08" db="EMBL/GenBank/DDBJ databases">
        <title>Polyphasic taxonomy analysis of Qipengyuania sp.RS5-5.</title>
        <authorList>
            <person name="Xamxidin M."/>
            <person name="Wu M."/>
        </authorList>
    </citation>
    <scope>NUCLEOTIDE SEQUENCE [LARGE SCALE GENOMIC DNA]</scope>
    <source>
        <strain evidence="6 7">RS5-5</strain>
    </source>
</reference>
<accession>A0ABT1XS97</accession>
<dbReference type="InterPro" id="IPR003333">
    <property type="entry name" value="CMAS"/>
</dbReference>
<organism evidence="6 7">
    <name type="scientific">Parerythrobacter lacustris</name>
    <dbReference type="NCBI Taxonomy" id="2969984"/>
    <lineage>
        <taxon>Bacteria</taxon>
        <taxon>Pseudomonadati</taxon>
        <taxon>Pseudomonadota</taxon>
        <taxon>Alphaproteobacteria</taxon>
        <taxon>Sphingomonadales</taxon>
        <taxon>Erythrobacteraceae</taxon>
        <taxon>Parerythrobacter</taxon>
    </lineage>
</organism>
<sequence>MWLLDKFLTKAIKLGQLIVTDHDGKEYSYGPGGEYPPEVGGRPGPIRIRLTHKKAANHIVRYPQMGAGEAFMWGWLVVEEPHDIRDMILLVTMNAKRMGGASLKPKGPLRKGAQKLLAKLDGVNLRGSARKNAEHTYNLTRELYERFLDEDRQYTMAYYREDPASTSLEKAQMDKKAHLAAKMYLKRPEENGGKRMKVLDIGCGWGGFALYLHQMYDCEVLGVALAPDQIAFCKERAKALGVDDKVKFALMDYRDVEGEFDRISSVGLLEHVGTIHYPQFFEHTNRLLKKDGVMISHCCGRSGAPGFTDAWTRKYIFPGGYIPALSELVTQSERYRWQVMDVEAMRFHYSWTLEEWYNRTVMHREEITAMYDETFYRMWLFYLAGAEQSFRNGTMVNWQLQYVKDRTAIPMTREYIHEESARLRAMAEVPEWRFGEGLREAAE</sequence>
<dbReference type="PANTHER" id="PTHR43667:SF1">
    <property type="entry name" value="CYCLOPROPANE-FATTY-ACYL-PHOSPHOLIPID SYNTHASE"/>
    <property type="match status" value="1"/>
</dbReference>
<dbReference type="InterPro" id="IPR029063">
    <property type="entry name" value="SAM-dependent_MTases_sf"/>
</dbReference>
<dbReference type="Proteomes" id="UP001206067">
    <property type="component" value="Unassembled WGS sequence"/>
</dbReference>
<dbReference type="Pfam" id="PF02353">
    <property type="entry name" value="CMAS"/>
    <property type="match status" value="1"/>
</dbReference>
<dbReference type="SUPFAM" id="SSF53335">
    <property type="entry name" value="S-adenosyl-L-methionine-dependent methyltransferases"/>
    <property type="match status" value="1"/>
</dbReference>
<keyword evidence="7" id="KW-1185">Reference proteome</keyword>
<dbReference type="InterPro" id="IPR050723">
    <property type="entry name" value="CFA/CMAS"/>
</dbReference>
<evidence type="ECO:0000256" key="3">
    <source>
        <dbReference type="ARBA" id="ARBA00022679"/>
    </source>
</evidence>
<keyword evidence="2" id="KW-0489">Methyltransferase</keyword>
<dbReference type="CDD" id="cd02440">
    <property type="entry name" value="AdoMet_MTases"/>
    <property type="match status" value="1"/>
</dbReference>
<proteinExistence type="inferred from homology"/>
<keyword evidence="4" id="KW-0949">S-adenosyl-L-methionine</keyword>
<evidence type="ECO:0000256" key="1">
    <source>
        <dbReference type="ARBA" id="ARBA00010815"/>
    </source>
</evidence>
<evidence type="ECO:0000256" key="4">
    <source>
        <dbReference type="ARBA" id="ARBA00022691"/>
    </source>
</evidence>
<comment type="caution">
    <text evidence="6">The sequence shown here is derived from an EMBL/GenBank/DDBJ whole genome shotgun (WGS) entry which is preliminary data.</text>
</comment>
<dbReference type="Gene3D" id="3.40.50.150">
    <property type="entry name" value="Vaccinia Virus protein VP39"/>
    <property type="match status" value="1"/>
</dbReference>
<dbReference type="PIRSF" id="PIRSF003085">
    <property type="entry name" value="CMAS"/>
    <property type="match status" value="1"/>
</dbReference>
<comment type="similarity">
    <text evidence="1">Belongs to the CFA/CMAS family.</text>
</comment>
<evidence type="ECO:0000256" key="2">
    <source>
        <dbReference type="ARBA" id="ARBA00022603"/>
    </source>
</evidence>
<dbReference type="RefSeq" id="WP_257596349.1">
    <property type="nucleotide sequence ID" value="NZ_JANKHH010000006.1"/>
</dbReference>